<dbReference type="EMBL" id="PDUD01000001">
    <property type="protein sequence ID" value="PHN08671.1"/>
    <property type="molecule type" value="Genomic_DNA"/>
</dbReference>
<reference evidence="9 10" key="1">
    <citation type="submission" date="2017-10" db="EMBL/GenBank/DDBJ databases">
        <title>The draft genome sequence of Lewinella nigricans NBRC 102662.</title>
        <authorList>
            <person name="Wang K."/>
        </authorList>
    </citation>
    <scope>NUCLEOTIDE SEQUENCE [LARGE SCALE GENOMIC DNA]</scope>
    <source>
        <strain evidence="9 10">NBRC 102662</strain>
    </source>
</reference>
<gene>
    <name evidence="9" type="ORF">CRP01_01805</name>
</gene>
<sequence>MKVRLQSKTSLSGGVILLAMLLATLNLTAHSTNHSRLEMALEREYAVVITGTITDENGEPLPGATVVEKGTQNGTITDVDGSYRIEVDENATLLVSFIGFETMEVAVNGRTQIDFSLQSSAAALDEVVVIGYGSQKRSDISGAVSQVSEKELSKNPAPNLSNTLVGRTAGIIAVQRSGEPGEDGSAIFIRGIGTTGDASPIYVIDGIVRSARDFSQLNSNEIESVSILKDAASAAVFGVRGGNGVVLVTTKRGSQGKMQISLTTSVGVQERTRDPEFLGSYEWAQLYNEALINEGKAPQYTQEDLDKYRDGSSPDTHPNTDWLSVLKNTAMLSRYGITANGGSERVQYAASLGYLEQDGIVPSNTHKRYNYRSNIDAKVTETTRLSFDIAGRDENTNNVAAPELFRWLVSARPNLAPIQWSNGGYSAGPAYLALPENGYRNRRIQTFNGRIQLEQQLPVTGLSIKGIASYNKWFADQKNYTYAQTPFYSRLSDGTFVEQPRGSTSLYQDHNDFQGITLETHLNYKTSFGKSDVSALLLYTQTKERWNFISGFRDGYTLSIDELDFGGAANRTNRGYAGSSGRQGIVGRLNWTFDDKIIVEGSFRADGSEQFADGNRWGFFPSGSLGYVISRESFMDDLSFVDFFKIRGSYGILGNDRLGGARFLYLQSYNQIGGAAVFGDGDVQPGIVEGNLASPFVTWETVKKFNIGFDANFLDYKLSLTVDYFKDKRSDILGSRNLSVPSLLGVGLPVENLSKVDNEGIELNLGHTNSFRSGFGYSLGGNLTYARNEIVFIDEPESENPNIRRTGRPLGAQFGYRALGLFQSQEEIDAAPTQIGDIAPGDVRYEDVNGDGQIDDLDRVYIGSSNTPEIIFGFNGNLNFKGLELSFLFQGATNVYQGYGGEAAWPFFLGTSGIYRQNLDRWTPTNTDASEPRVLINAAGNNHAGSSFWLRDGSYLRLKNVELAYNLNAENLPGNFIQGIRIYVNANNVYTWSKIPNFDPEDGGGRGWGYPQLRVWNAGVNFNF</sequence>
<evidence type="ECO:0000256" key="2">
    <source>
        <dbReference type="ARBA" id="ARBA00022448"/>
    </source>
</evidence>
<evidence type="ECO:0000259" key="8">
    <source>
        <dbReference type="Pfam" id="PF07715"/>
    </source>
</evidence>
<feature type="domain" description="TonB-dependent receptor plug" evidence="8">
    <location>
        <begin position="137"/>
        <end position="245"/>
    </location>
</feature>
<dbReference type="InterPro" id="IPR036942">
    <property type="entry name" value="Beta-barrel_TonB_sf"/>
</dbReference>
<evidence type="ECO:0000256" key="1">
    <source>
        <dbReference type="ARBA" id="ARBA00004571"/>
    </source>
</evidence>
<keyword evidence="5 7" id="KW-0472">Membrane</keyword>
<keyword evidence="3 7" id="KW-1134">Transmembrane beta strand</keyword>
<evidence type="ECO:0000256" key="4">
    <source>
        <dbReference type="ARBA" id="ARBA00022692"/>
    </source>
</evidence>
<accession>A0A2D0NJK0</accession>
<organism evidence="9 10">
    <name type="scientific">Flavilitoribacter nigricans (strain ATCC 23147 / DSM 23189 / NBRC 102662 / NCIMB 1420 / SS-2)</name>
    <name type="common">Lewinella nigricans</name>
    <dbReference type="NCBI Taxonomy" id="1122177"/>
    <lineage>
        <taxon>Bacteria</taxon>
        <taxon>Pseudomonadati</taxon>
        <taxon>Bacteroidota</taxon>
        <taxon>Saprospiria</taxon>
        <taxon>Saprospirales</taxon>
        <taxon>Lewinellaceae</taxon>
        <taxon>Flavilitoribacter</taxon>
    </lineage>
</organism>
<dbReference type="NCBIfam" id="TIGR04056">
    <property type="entry name" value="OMP_RagA_SusC"/>
    <property type="match status" value="1"/>
</dbReference>
<dbReference type="Proteomes" id="UP000223913">
    <property type="component" value="Unassembled WGS sequence"/>
</dbReference>
<dbReference type="GO" id="GO:0009279">
    <property type="term" value="C:cell outer membrane"/>
    <property type="evidence" value="ECO:0007669"/>
    <property type="project" value="UniProtKB-SubCell"/>
</dbReference>
<dbReference type="InterPro" id="IPR039426">
    <property type="entry name" value="TonB-dep_rcpt-like"/>
</dbReference>
<evidence type="ECO:0000256" key="6">
    <source>
        <dbReference type="ARBA" id="ARBA00023237"/>
    </source>
</evidence>
<dbReference type="InterPro" id="IPR023996">
    <property type="entry name" value="TonB-dep_OMP_SusC/RagA"/>
</dbReference>
<dbReference type="Gene3D" id="2.40.170.20">
    <property type="entry name" value="TonB-dependent receptor, beta-barrel domain"/>
    <property type="match status" value="1"/>
</dbReference>
<dbReference type="InterPro" id="IPR023997">
    <property type="entry name" value="TonB-dep_OMP_SusC/RagA_CS"/>
</dbReference>
<protein>
    <submittedName>
        <fullName evidence="9">SusC/RagA family TonB-linked outer membrane protein</fullName>
    </submittedName>
</protein>
<dbReference type="RefSeq" id="WP_099148261.1">
    <property type="nucleotide sequence ID" value="NZ_PDUD01000001.1"/>
</dbReference>
<dbReference type="InterPro" id="IPR037066">
    <property type="entry name" value="Plug_dom_sf"/>
</dbReference>
<dbReference type="Pfam" id="PF07715">
    <property type="entry name" value="Plug"/>
    <property type="match status" value="1"/>
</dbReference>
<evidence type="ECO:0000256" key="3">
    <source>
        <dbReference type="ARBA" id="ARBA00022452"/>
    </source>
</evidence>
<proteinExistence type="inferred from homology"/>
<dbReference type="PROSITE" id="PS52016">
    <property type="entry name" value="TONB_DEPENDENT_REC_3"/>
    <property type="match status" value="1"/>
</dbReference>
<dbReference type="InterPro" id="IPR008969">
    <property type="entry name" value="CarboxyPept-like_regulatory"/>
</dbReference>
<dbReference type="SUPFAM" id="SSF49464">
    <property type="entry name" value="Carboxypeptidase regulatory domain-like"/>
    <property type="match status" value="1"/>
</dbReference>
<keyword evidence="6 7" id="KW-0998">Cell outer membrane</keyword>
<keyword evidence="10" id="KW-1185">Reference proteome</keyword>
<evidence type="ECO:0000256" key="7">
    <source>
        <dbReference type="PROSITE-ProRule" id="PRU01360"/>
    </source>
</evidence>
<evidence type="ECO:0000313" key="9">
    <source>
        <dbReference type="EMBL" id="PHN08671.1"/>
    </source>
</evidence>
<name>A0A2D0NJK0_FLAN2</name>
<dbReference type="Gene3D" id="2.60.40.1120">
    <property type="entry name" value="Carboxypeptidase-like, regulatory domain"/>
    <property type="match status" value="1"/>
</dbReference>
<dbReference type="FunFam" id="2.60.40.1120:FF:000003">
    <property type="entry name" value="Outer membrane protein Omp121"/>
    <property type="match status" value="1"/>
</dbReference>
<comment type="similarity">
    <text evidence="7">Belongs to the TonB-dependent receptor family.</text>
</comment>
<dbReference type="InterPro" id="IPR012910">
    <property type="entry name" value="Plug_dom"/>
</dbReference>
<evidence type="ECO:0000313" key="10">
    <source>
        <dbReference type="Proteomes" id="UP000223913"/>
    </source>
</evidence>
<dbReference type="FunFam" id="2.170.130.10:FF:000003">
    <property type="entry name" value="SusC/RagA family TonB-linked outer membrane protein"/>
    <property type="match status" value="1"/>
</dbReference>
<keyword evidence="4 7" id="KW-0812">Transmembrane</keyword>
<dbReference type="Pfam" id="PF13715">
    <property type="entry name" value="CarbopepD_reg_2"/>
    <property type="match status" value="1"/>
</dbReference>
<evidence type="ECO:0000256" key="5">
    <source>
        <dbReference type="ARBA" id="ARBA00023136"/>
    </source>
</evidence>
<dbReference type="NCBIfam" id="TIGR04057">
    <property type="entry name" value="SusC_RagA_signa"/>
    <property type="match status" value="1"/>
</dbReference>
<dbReference type="OrthoDB" id="9768177at2"/>
<dbReference type="SUPFAM" id="SSF56935">
    <property type="entry name" value="Porins"/>
    <property type="match status" value="1"/>
</dbReference>
<comment type="subcellular location">
    <subcellularLocation>
        <location evidence="1 7">Cell outer membrane</location>
        <topology evidence="1 7">Multi-pass membrane protein</topology>
    </subcellularLocation>
</comment>
<dbReference type="AlphaFoldDB" id="A0A2D0NJK0"/>
<keyword evidence="2 7" id="KW-0813">Transport</keyword>
<dbReference type="Gene3D" id="2.170.130.10">
    <property type="entry name" value="TonB-dependent receptor, plug domain"/>
    <property type="match status" value="1"/>
</dbReference>
<comment type="caution">
    <text evidence="9">The sequence shown here is derived from an EMBL/GenBank/DDBJ whole genome shotgun (WGS) entry which is preliminary data.</text>
</comment>